<evidence type="ECO:0000256" key="1">
    <source>
        <dbReference type="SAM" id="MobiDB-lite"/>
    </source>
</evidence>
<feature type="compositionally biased region" description="Polar residues" evidence="1">
    <location>
        <begin position="90"/>
        <end position="113"/>
    </location>
</feature>
<evidence type="ECO:0000259" key="2">
    <source>
        <dbReference type="Pfam" id="PF04921"/>
    </source>
</evidence>
<dbReference type="OrthoDB" id="1562195at2759"/>
<organism evidence="3 4">
    <name type="scientific">Elsinoe ampelina</name>
    <dbReference type="NCBI Taxonomy" id="302913"/>
    <lineage>
        <taxon>Eukaryota</taxon>
        <taxon>Fungi</taxon>
        <taxon>Dikarya</taxon>
        <taxon>Ascomycota</taxon>
        <taxon>Pezizomycotina</taxon>
        <taxon>Dothideomycetes</taxon>
        <taxon>Dothideomycetidae</taxon>
        <taxon>Myriangiales</taxon>
        <taxon>Elsinoaceae</taxon>
        <taxon>Elsinoe</taxon>
    </lineage>
</organism>
<reference evidence="4" key="1">
    <citation type="journal article" date="2020" name="Stud. Mycol.">
        <title>101 Dothideomycetes genomes: A test case for predicting lifestyles and emergence of pathogens.</title>
        <authorList>
            <person name="Haridas S."/>
            <person name="Albert R."/>
            <person name="Binder M."/>
            <person name="Bloem J."/>
            <person name="LaButti K."/>
            <person name="Salamov A."/>
            <person name="Andreopoulos B."/>
            <person name="Baker S."/>
            <person name="Barry K."/>
            <person name="Bills G."/>
            <person name="Bluhm B."/>
            <person name="Cannon C."/>
            <person name="Castanera R."/>
            <person name="Culley D."/>
            <person name="Daum C."/>
            <person name="Ezra D."/>
            <person name="Gonzalez J."/>
            <person name="Henrissat B."/>
            <person name="Kuo A."/>
            <person name="Liang C."/>
            <person name="Lipzen A."/>
            <person name="Lutzoni F."/>
            <person name="Magnuson J."/>
            <person name="Mondo S."/>
            <person name="Nolan M."/>
            <person name="Ohm R."/>
            <person name="Pangilinan J."/>
            <person name="Park H.-J."/>
            <person name="Ramirez L."/>
            <person name="Alfaro M."/>
            <person name="Sun H."/>
            <person name="Tritt A."/>
            <person name="Yoshinaga Y."/>
            <person name="Zwiers L.-H."/>
            <person name="Turgeon B."/>
            <person name="Goodwin S."/>
            <person name="Spatafora J."/>
            <person name="Crous P."/>
            <person name="Grigoriev I."/>
        </authorList>
    </citation>
    <scope>NUCLEOTIDE SEQUENCE [LARGE SCALE GENOMIC DNA]</scope>
    <source>
        <strain evidence="4">CECT 20119</strain>
    </source>
</reference>
<dbReference type="GO" id="GO:0005634">
    <property type="term" value="C:nucleus"/>
    <property type="evidence" value="ECO:0007669"/>
    <property type="project" value="InterPro"/>
</dbReference>
<protein>
    <submittedName>
        <fullName evidence="3">XAP5, circadian clock regulator-domain-containing protein</fullName>
    </submittedName>
</protein>
<gene>
    <name evidence="3" type="ORF">BDZ85DRAFT_278882</name>
</gene>
<dbReference type="InterPro" id="IPR048337">
    <property type="entry name" value="FAM50A/XAP5_C"/>
</dbReference>
<feature type="domain" description="FAM50A/XAP5 C-terminal" evidence="2">
    <location>
        <begin position="164"/>
        <end position="339"/>
    </location>
</feature>
<dbReference type="EMBL" id="ML992502">
    <property type="protein sequence ID" value="KAF2226969.1"/>
    <property type="molecule type" value="Genomic_DNA"/>
</dbReference>
<dbReference type="InterPro" id="IPR007005">
    <property type="entry name" value="XAP5"/>
</dbReference>
<name>A0A6A6GN16_9PEZI</name>
<dbReference type="AlphaFoldDB" id="A0A6A6GN16"/>
<dbReference type="Proteomes" id="UP000799538">
    <property type="component" value="Unassembled WGS sequence"/>
</dbReference>
<feature type="region of interest" description="Disordered" evidence="1">
    <location>
        <begin position="264"/>
        <end position="283"/>
    </location>
</feature>
<keyword evidence="4" id="KW-1185">Reference proteome</keyword>
<dbReference type="PANTHER" id="PTHR12722">
    <property type="entry name" value="XAP-5 PROTEIN-RELATED"/>
    <property type="match status" value="1"/>
</dbReference>
<evidence type="ECO:0000313" key="3">
    <source>
        <dbReference type="EMBL" id="KAF2226969.1"/>
    </source>
</evidence>
<accession>A0A6A6GN16</accession>
<feature type="region of interest" description="Disordered" evidence="1">
    <location>
        <begin position="1"/>
        <end position="119"/>
    </location>
</feature>
<dbReference type="PANTHER" id="PTHR12722:SF0">
    <property type="entry name" value="PROTEIN FAM50A"/>
    <property type="match status" value="1"/>
</dbReference>
<evidence type="ECO:0000313" key="4">
    <source>
        <dbReference type="Proteomes" id="UP000799538"/>
    </source>
</evidence>
<feature type="compositionally biased region" description="Polar residues" evidence="1">
    <location>
        <begin position="1"/>
        <end position="14"/>
    </location>
</feature>
<sequence length="353" mass="38594">MASDSGNSTPNSRFKTSDMAAEEQLKSQTVGLVHLSDFRKRRAEALDTDGASSGTTTPTEREGVKFATKRRKAPKQKGGLSFGGDDDGTESSQAVSAKTTPRSKTPVSRQSPFDDQVQPKGLAANAGVNFVAKSKTKSALAREAEIKDGLRKEFLAVQQRVRATEFLVPFVFYDGADAPGGMCRMRKGDQIWRFLDRARKVGAGREGGMKQWGRVSVDDLMVVKDGLIIPHHLDFYSFMLNKVKGYNGVEMFPYSAEPSKATPETVADTASTGGLNVPGQKPLVERKPDSAFADAELEGYNDDPALTKVVDRRWYEKHKHIFPASIWQGFDSGKDYSTLVRKDASGNVYHASG</sequence>
<dbReference type="Pfam" id="PF04921">
    <property type="entry name" value="XAP5"/>
    <property type="match status" value="1"/>
</dbReference>
<dbReference type="GO" id="GO:0006325">
    <property type="term" value="P:chromatin organization"/>
    <property type="evidence" value="ECO:0007669"/>
    <property type="project" value="TreeGrafter"/>
</dbReference>
<proteinExistence type="predicted"/>